<proteinExistence type="predicted"/>
<organism evidence="1 2">
    <name type="scientific">Sanguibacter hominis ATCC BAA-789</name>
    <dbReference type="NCBI Taxonomy" id="1312740"/>
    <lineage>
        <taxon>Bacteria</taxon>
        <taxon>Bacillati</taxon>
        <taxon>Actinomycetota</taxon>
        <taxon>Actinomycetes</taxon>
        <taxon>Micrococcales</taxon>
        <taxon>Sanguibacteraceae</taxon>
        <taxon>Sanguibacter</taxon>
    </lineage>
</organism>
<comment type="caution">
    <text evidence="1">The sequence shown here is derived from an EMBL/GenBank/DDBJ whole genome shotgun (WGS) entry which is preliminary data.</text>
</comment>
<dbReference type="InterPro" id="IPR011989">
    <property type="entry name" value="ARM-like"/>
</dbReference>
<dbReference type="AlphaFoldDB" id="A0A9X5FD90"/>
<dbReference type="SUPFAM" id="SSF48371">
    <property type="entry name" value="ARM repeat"/>
    <property type="match status" value="1"/>
</dbReference>
<evidence type="ECO:0000313" key="2">
    <source>
        <dbReference type="Proteomes" id="UP000774283"/>
    </source>
</evidence>
<dbReference type="EMBL" id="JAAXOW010000004">
    <property type="protein sequence ID" value="NKX93969.1"/>
    <property type="molecule type" value="Genomic_DNA"/>
</dbReference>
<gene>
    <name evidence="1" type="ORF">HF995_11940</name>
</gene>
<dbReference type="RefSeq" id="WP_168448034.1">
    <property type="nucleotide sequence ID" value="NZ_JAAXOW010000004.1"/>
</dbReference>
<keyword evidence="2" id="KW-1185">Reference proteome</keyword>
<accession>A0A9X5FD90</accession>
<sequence length="183" mass="20025">MEKKLNPHPDIPLDLPTGERLRAAVDHYGEEKVVASAAALLRGENAGKDFLLYAGGRHGLGILDGAPPLYWPELWGARALLHVWDDSAAPLVLTGLNNQAWRVREMCLRVVLERGILALDDLVRLTDDENARVRSAALRALAQQGGAEHHAVIARHFSDRDKTVRPVAQQARDALSSRLAAAE</sequence>
<dbReference type="InterPro" id="IPR016024">
    <property type="entry name" value="ARM-type_fold"/>
</dbReference>
<dbReference type="Proteomes" id="UP000774283">
    <property type="component" value="Unassembled WGS sequence"/>
</dbReference>
<dbReference type="Gene3D" id="1.25.10.10">
    <property type="entry name" value="Leucine-rich Repeat Variant"/>
    <property type="match status" value="1"/>
</dbReference>
<dbReference type="Pfam" id="PF13646">
    <property type="entry name" value="HEAT_2"/>
    <property type="match status" value="1"/>
</dbReference>
<name>A0A9X5FD90_9MICO</name>
<reference evidence="1 2" key="1">
    <citation type="submission" date="2020-04" db="EMBL/GenBank/DDBJ databases">
        <title>MicrobeNet Type strains.</title>
        <authorList>
            <person name="Nicholson A.C."/>
        </authorList>
    </citation>
    <scope>NUCLEOTIDE SEQUENCE [LARGE SCALE GENOMIC DNA]</scope>
    <source>
        <strain evidence="1 2">ATCC BAA-789</strain>
    </source>
</reference>
<evidence type="ECO:0000313" key="1">
    <source>
        <dbReference type="EMBL" id="NKX93969.1"/>
    </source>
</evidence>
<protein>
    <submittedName>
        <fullName evidence="1">HEAT repeat domain-containing protein</fullName>
    </submittedName>
</protein>